<sequence length="373" mass="39635">MHVVIVGAGIGGLALANGLLADGHRVRVLERAPGPRTDGAAVTIFGNGAAAAAQLGVPLDGLGGEVETLEFCTSDGRPFARADLRTARHRTGFGVATVPRAAILERFTRALPPDTVRYGHAVSDLRVDPDGVTVGGDSADVLVGADGYRSVVRRTVLDREPATRTGWVSWQGLTRALPELAGDVHARCLVGPAGLCGLMPAGAGLLQWWFDVPEPAPDDRPVLEWLRTRFASYAEPVGELLAGLTGSDVQAYPHVLHRVPARWGTGPSTLLGDAAHAFPPSQAQGANQALEDAWLLRRALGMPGDPAAALRRYERIRSRRVRRISRLAASEVTNRPPGALTRLAGRLLTPALTGRLHLATIRRCSSVLNDDRL</sequence>
<dbReference type="SUPFAM" id="SSF51905">
    <property type="entry name" value="FAD/NAD(P)-binding domain"/>
    <property type="match status" value="1"/>
</dbReference>
<evidence type="ECO:0000256" key="2">
    <source>
        <dbReference type="ARBA" id="ARBA00023033"/>
    </source>
</evidence>
<feature type="domain" description="FAD-binding" evidence="3">
    <location>
        <begin position="2"/>
        <end position="326"/>
    </location>
</feature>
<dbReference type="PANTHER" id="PTHR13789">
    <property type="entry name" value="MONOOXYGENASE"/>
    <property type="match status" value="1"/>
</dbReference>
<keyword evidence="2 4" id="KW-0503">Monooxygenase</keyword>
<evidence type="ECO:0000259" key="3">
    <source>
        <dbReference type="Pfam" id="PF01494"/>
    </source>
</evidence>
<comment type="caution">
    <text evidence="4">The sequence shown here is derived from an EMBL/GenBank/DDBJ whole genome shotgun (WGS) entry which is preliminary data.</text>
</comment>
<evidence type="ECO:0000256" key="1">
    <source>
        <dbReference type="ARBA" id="ARBA00023002"/>
    </source>
</evidence>
<keyword evidence="1" id="KW-0560">Oxidoreductase</keyword>
<dbReference type="EMBL" id="JAZGQL010000005">
    <property type="protein sequence ID" value="MEE6307003.1"/>
    <property type="molecule type" value="Genomic_DNA"/>
</dbReference>
<gene>
    <name evidence="4" type="ORF">V1634_09220</name>
</gene>
<dbReference type="InterPro" id="IPR050493">
    <property type="entry name" value="FAD-dep_Monooxygenase_BioMet"/>
</dbReference>
<dbReference type="InterPro" id="IPR036188">
    <property type="entry name" value="FAD/NAD-bd_sf"/>
</dbReference>
<dbReference type="Proteomes" id="UP001339911">
    <property type="component" value="Unassembled WGS sequence"/>
</dbReference>
<organism evidence="4 5">
    <name type="scientific">Plantactinospora veratri</name>
    <dbReference type="NCBI Taxonomy" id="1436122"/>
    <lineage>
        <taxon>Bacteria</taxon>
        <taxon>Bacillati</taxon>
        <taxon>Actinomycetota</taxon>
        <taxon>Actinomycetes</taxon>
        <taxon>Micromonosporales</taxon>
        <taxon>Micromonosporaceae</taxon>
        <taxon>Plantactinospora</taxon>
    </lineage>
</organism>
<name>A0ABU7SAQ1_9ACTN</name>
<accession>A0ABU7SAQ1</accession>
<evidence type="ECO:0000313" key="4">
    <source>
        <dbReference type="EMBL" id="MEE6307003.1"/>
    </source>
</evidence>
<dbReference type="PANTHER" id="PTHR13789:SF309">
    <property type="entry name" value="PUTATIVE (AFU_ORTHOLOGUE AFUA_6G14510)-RELATED"/>
    <property type="match status" value="1"/>
</dbReference>
<dbReference type="GO" id="GO:0004497">
    <property type="term" value="F:monooxygenase activity"/>
    <property type="evidence" value="ECO:0007669"/>
    <property type="project" value="UniProtKB-KW"/>
</dbReference>
<dbReference type="PRINTS" id="PR00420">
    <property type="entry name" value="RNGMNOXGNASE"/>
</dbReference>
<protein>
    <submittedName>
        <fullName evidence="4">FAD-dependent monooxygenase</fullName>
    </submittedName>
</protein>
<dbReference type="InterPro" id="IPR002938">
    <property type="entry name" value="FAD-bd"/>
</dbReference>
<proteinExistence type="predicted"/>
<keyword evidence="5" id="KW-1185">Reference proteome</keyword>
<dbReference type="Gene3D" id="3.50.50.60">
    <property type="entry name" value="FAD/NAD(P)-binding domain"/>
    <property type="match status" value="1"/>
</dbReference>
<reference evidence="4 5" key="1">
    <citation type="submission" date="2024-01" db="EMBL/GenBank/DDBJ databases">
        <title>Genome insights into Plantactinospora veratri sp. nov.</title>
        <authorList>
            <person name="Wang L."/>
        </authorList>
    </citation>
    <scope>NUCLEOTIDE SEQUENCE [LARGE SCALE GENOMIC DNA]</scope>
    <source>
        <strain evidence="4 5">NEAU-FHS4</strain>
    </source>
</reference>
<dbReference type="Pfam" id="PF01494">
    <property type="entry name" value="FAD_binding_3"/>
    <property type="match status" value="1"/>
</dbReference>
<dbReference type="RefSeq" id="WP_331207314.1">
    <property type="nucleotide sequence ID" value="NZ_JAZGQL010000005.1"/>
</dbReference>
<evidence type="ECO:0000313" key="5">
    <source>
        <dbReference type="Proteomes" id="UP001339911"/>
    </source>
</evidence>